<evidence type="ECO:0000256" key="5">
    <source>
        <dbReference type="ARBA" id="ARBA00022840"/>
    </source>
</evidence>
<dbReference type="EC" id="6.3.2.2" evidence="1 6"/>
<dbReference type="PANTHER" id="PTHR11164:SF0">
    <property type="entry name" value="GLUTAMATE--CYSTEINE LIGASE CATALYTIC SUBUNIT"/>
    <property type="match status" value="1"/>
</dbReference>
<keyword evidence="2 6" id="KW-0436">Ligase</keyword>
<dbReference type="Pfam" id="PF03074">
    <property type="entry name" value="GCS"/>
    <property type="match status" value="2"/>
</dbReference>
<feature type="compositionally biased region" description="Basic and acidic residues" evidence="7">
    <location>
        <begin position="152"/>
        <end position="164"/>
    </location>
</feature>
<keyword evidence="8" id="KW-0472">Membrane</keyword>
<reference evidence="9" key="1">
    <citation type="journal article" date="2015" name="Parasitol. Res.">
        <title>Morphological and molecular characterization of Nosema pernyi, a microsporidian parasite in Antheraea pernyi.</title>
        <authorList>
            <person name="Wang Y."/>
            <person name="Liu W."/>
            <person name="Jiang Y."/>
            <person name="Huang L."/>
            <person name="Irfan M."/>
            <person name="Shi S."/>
            <person name="Yang R."/>
            <person name="Qin L."/>
        </authorList>
    </citation>
    <scope>NUCLEOTIDE SEQUENCE</scope>
</reference>
<feature type="compositionally biased region" description="Basic and acidic residues" evidence="7">
    <location>
        <begin position="132"/>
        <end position="144"/>
    </location>
</feature>
<comment type="catalytic activity">
    <reaction evidence="6">
        <text>L-cysteine + L-glutamate + ATP = gamma-L-glutamyl-L-cysteine + ADP + phosphate + H(+)</text>
        <dbReference type="Rhea" id="RHEA:13285"/>
        <dbReference type="ChEBI" id="CHEBI:15378"/>
        <dbReference type="ChEBI" id="CHEBI:29985"/>
        <dbReference type="ChEBI" id="CHEBI:30616"/>
        <dbReference type="ChEBI" id="CHEBI:35235"/>
        <dbReference type="ChEBI" id="CHEBI:43474"/>
        <dbReference type="ChEBI" id="CHEBI:58173"/>
        <dbReference type="ChEBI" id="CHEBI:456216"/>
        <dbReference type="EC" id="6.3.2.2"/>
    </reaction>
</comment>
<dbReference type="Gene3D" id="1.10.8.960">
    <property type="match status" value="1"/>
</dbReference>
<dbReference type="GO" id="GO:0005524">
    <property type="term" value="F:ATP binding"/>
    <property type="evidence" value="ECO:0007669"/>
    <property type="project" value="UniProtKB-UniRule"/>
</dbReference>
<evidence type="ECO:0000256" key="2">
    <source>
        <dbReference type="ARBA" id="ARBA00022598"/>
    </source>
</evidence>
<evidence type="ECO:0000256" key="1">
    <source>
        <dbReference type="ARBA" id="ARBA00012220"/>
    </source>
</evidence>
<proteinExistence type="evidence at transcript level"/>
<evidence type="ECO:0000256" key="8">
    <source>
        <dbReference type="SAM" id="Phobius"/>
    </source>
</evidence>
<feature type="region of interest" description="Disordered" evidence="7">
    <location>
        <begin position="132"/>
        <end position="273"/>
    </location>
</feature>
<sequence>MDIQATVFENTALIYLSFLLSEAILLFDLNLYIPISLVDENFKRANAFIKDPSDYKKINLKEDNQLFYYRRNVLDKGKPEIKEGTLKEIFLGDGECYKEVLAKVKGSKAVGGSIKGEDNVVGGSKAVGSIKVGDKSKGSSKGEDNVVGGIKVGDKSKGSSKGEDNVVGSIKVGDKSKGSSKGEDNVVGSIKVGDKSKGSSKGEDNVVGGSRVEDNVEGCEMSLDLEGHNPLSSNSPPSPINPLSSNNPPSTTNPHTSNLPYHSTQPTHNPPSTTNLPYKGLFHFIYLLIDQKYKSTNLKIYIQFLENKLKNQFISLGDWIRKFVINHRDYKGDSVVSDKIINELIEKLIEIRKKNDIEYLRNL</sequence>
<comment type="pathway">
    <text evidence="6">Sulfur metabolism; glutathione biosynthesis; glutathione from L-cysteine and L-glutamate: step 1/2.</text>
</comment>
<keyword evidence="3 6" id="KW-0317">Glutathione biosynthesis</keyword>
<evidence type="ECO:0000256" key="4">
    <source>
        <dbReference type="ARBA" id="ARBA00022741"/>
    </source>
</evidence>
<keyword evidence="8" id="KW-0812">Transmembrane</keyword>
<feature type="compositionally biased region" description="Basic and acidic residues" evidence="7">
    <location>
        <begin position="172"/>
        <end position="184"/>
    </location>
</feature>
<evidence type="ECO:0000256" key="6">
    <source>
        <dbReference type="RuleBase" id="RU367135"/>
    </source>
</evidence>
<feature type="compositionally biased region" description="Basic and acidic residues" evidence="7">
    <location>
        <begin position="192"/>
        <end position="204"/>
    </location>
</feature>
<dbReference type="Gene3D" id="3.30.590.50">
    <property type="match status" value="1"/>
</dbReference>
<dbReference type="GO" id="GO:0006750">
    <property type="term" value="P:glutathione biosynthetic process"/>
    <property type="evidence" value="ECO:0007669"/>
    <property type="project" value="UniProtKB-UniRule"/>
</dbReference>
<organism evidence="9">
    <name type="scientific">Nosema pernyi</name>
    <dbReference type="NCBI Taxonomy" id="1112939"/>
    <lineage>
        <taxon>Eukaryota</taxon>
        <taxon>Fungi</taxon>
        <taxon>Fungi incertae sedis</taxon>
        <taxon>Microsporidia</taxon>
        <taxon>Nosematidae</taxon>
        <taxon>Nosema</taxon>
    </lineage>
</organism>
<protein>
    <recommendedName>
        <fullName evidence="1 6">Glutamate--cysteine ligase</fullName>
        <ecNumber evidence="1 6">6.3.2.2</ecNumber>
    </recommendedName>
    <alternativeName>
        <fullName evidence="6">Gamma-ECS</fullName>
    </alternativeName>
    <alternativeName>
        <fullName evidence="6">Gamma-glutamylcysteine synthetase</fullName>
    </alternativeName>
</protein>
<feature type="transmembrane region" description="Helical" evidence="8">
    <location>
        <begin position="12"/>
        <end position="33"/>
    </location>
</feature>
<dbReference type="EMBL" id="KJ210734">
    <property type="protein sequence ID" value="AJA32462.1"/>
    <property type="molecule type" value="mRNA"/>
</dbReference>
<evidence type="ECO:0000256" key="3">
    <source>
        <dbReference type="ARBA" id="ARBA00022684"/>
    </source>
</evidence>
<dbReference type="PANTHER" id="PTHR11164">
    <property type="entry name" value="GLUTAMATE CYSTEINE LIGASE"/>
    <property type="match status" value="1"/>
</dbReference>
<feature type="compositionally biased region" description="Polar residues" evidence="7">
    <location>
        <begin position="261"/>
        <end position="273"/>
    </location>
</feature>
<dbReference type="AlphaFoldDB" id="A0A0N7ABJ9"/>
<dbReference type="GO" id="GO:0004357">
    <property type="term" value="F:glutamate-cysteine ligase activity"/>
    <property type="evidence" value="ECO:0007669"/>
    <property type="project" value="UniProtKB-UniRule"/>
</dbReference>
<dbReference type="InterPro" id="IPR004308">
    <property type="entry name" value="GCS"/>
</dbReference>
<keyword evidence="8" id="KW-1133">Transmembrane helix</keyword>
<comment type="similarity">
    <text evidence="6">Belongs to the glutamate--cysteine ligase type 3 family.</text>
</comment>
<keyword evidence="5 6" id="KW-0067">ATP-binding</keyword>
<evidence type="ECO:0000313" key="9">
    <source>
        <dbReference type="EMBL" id="AJA32462.1"/>
    </source>
</evidence>
<evidence type="ECO:0000256" key="7">
    <source>
        <dbReference type="SAM" id="MobiDB-lite"/>
    </source>
</evidence>
<feature type="compositionally biased region" description="Low complexity" evidence="7">
    <location>
        <begin position="229"/>
        <end position="260"/>
    </location>
</feature>
<accession>A0A0N7ABJ9</accession>
<dbReference type="UniPathway" id="UPA00142">
    <property type="reaction ID" value="UER00209"/>
</dbReference>
<name>A0A0N7ABJ9_9MICR</name>
<keyword evidence="4 6" id="KW-0547">Nucleotide-binding</keyword>